<gene>
    <name evidence="1" type="ORF">ACFYV7_23620</name>
</gene>
<name>A0ABW6QX21_9NOCA</name>
<reference evidence="1 2" key="1">
    <citation type="submission" date="2024-10" db="EMBL/GenBank/DDBJ databases">
        <title>The Natural Products Discovery Center: Release of the First 8490 Sequenced Strains for Exploring Actinobacteria Biosynthetic Diversity.</title>
        <authorList>
            <person name="Kalkreuter E."/>
            <person name="Kautsar S.A."/>
            <person name="Yang D."/>
            <person name="Bader C.D."/>
            <person name="Teijaro C.N."/>
            <person name="Fluegel L."/>
            <person name="Davis C.M."/>
            <person name="Simpson J.R."/>
            <person name="Lauterbach L."/>
            <person name="Steele A.D."/>
            <person name="Gui C."/>
            <person name="Meng S."/>
            <person name="Li G."/>
            <person name="Viehrig K."/>
            <person name="Ye F."/>
            <person name="Su P."/>
            <person name="Kiefer A.F."/>
            <person name="Nichols A."/>
            <person name="Cepeda A.J."/>
            <person name="Yan W."/>
            <person name="Fan B."/>
            <person name="Jiang Y."/>
            <person name="Adhikari A."/>
            <person name="Zheng C.-J."/>
            <person name="Schuster L."/>
            <person name="Cowan T.M."/>
            <person name="Smanski M.J."/>
            <person name="Chevrette M.G."/>
            <person name="De Carvalho L.P.S."/>
            <person name="Shen B."/>
        </authorList>
    </citation>
    <scope>NUCLEOTIDE SEQUENCE [LARGE SCALE GENOMIC DNA]</scope>
    <source>
        <strain evidence="1 2">NPDC003040</strain>
    </source>
</reference>
<sequence length="59" mass="6260">MSAPVDEFDLDIRVGEPRVRIEVGMAAGVTQLEPCTEVGCPTAATGCCTHRVCTGSRYC</sequence>
<dbReference type="EMBL" id="JBIAPI010000006">
    <property type="protein sequence ID" value="MFF3225806.1"/>
    <property type="molecule type" value="Genomic_DNA"/>
</dbReference>
<keyword evidence="2" id="KW-1185">Reference proteome</keyword>
<evidence type="ECO:0008006" key="3">
    <source>
        <dbReference type="Google" id="ProtNLM"/>
    </source>
</evidence>
<proteinExistence type="predicted"/>
<accession>A0ABW6QX21</accession>
<organism evidence="1 2">
    <name type="scientific">Nocardia suismassiliense</name>
    <dbReference type="NCBI Taxonomy" id="2077092"/>
    <lineage>
        <taxon>Bacteria</taxon>
        <taxon>Bacillati</taxon>
        <taxon>Actinomycetota</taxon>
        <taxon>Actinomycetes</taxon>
        <taxon>Mycobacteriales</taxon>
        <taxon>Nocardiaceae</taxon>
        <taxon>Nocardia</taxon>
    </lineage>
</organism>
<evidence type="ECO:0000313" key="2">
    <source>
        <dbReference type="Proteomes" id="UP001601948"/>
    </source>
</evidence>
<evidence type="ECO:0000313" key="1">
    <source>
        <dbReference type="EMBL" id="MFF3225806.1"/>
    </source>
</evidence>
<dbReference type="RefSeq" id="WP_147128104.1">
    <property type="nucleotide sequence ID" value="NZ_JBIAPI010000006.1"/>
</dbReference>
<comment type="caution">
    <text evidence="1">The sequence shown here is derived from an EMBL/GenBank/DDBJ whole genome shotgun (WGS) entry which is preliminary data.</text>
</comment>
<dbReference type="Proteomes" id="UP001601948">
    <property type="component" value="Unassembled WGS sequence"/>
</dbReference>
<protein>
    <recommendedName>
        <fullName evidence="3">FxLD family lantipeptide</fullName>
    </recommendedName>
</protein>